<dbReference type="Gramene" id="mRNA:MD04G0196700">
    <property type="protein sequence ID" value="mRNA:MD04G0196700"/>
    <property type="gene ID" value="MD04G0196700"/>
</dbReference>
<dbReference type="EMBL" id="RDQH01000330">
    <property type="protein sequence ID" value="RXI02029.1"/>
    <property type="molecule type" value="Genomic_DNA"/>
</dbReference>
<keyword evidence="3" id="KW-1185">Reference proteome</keyword>
<feature type="compositionally biased region" description="Basic residues" evidence="1">
    <location>
        <begin position="10"/>
        <end position="20"/>
    </location>
</feature>
<organism evidence="2 3">
    <name type="scientific">Malus domestica</name>
    <name type="common">Apple</name>
    <name type="synonym">Pyrus malus</name>
    <dbReference type="NCBI Taxonomy" id="3750"/>
    <lineage>
        <taxon>Eukaryota</taxon>
        <taxon>Viridiplantae</taxon>
        <taxon>Streptophyta</taxon>
        <taxon>Embryophyta</taxon>
        <taxon>Tracheophyta</taxon>
        <taxon>Spermatophyta</taxon>
        <taxon>Magnoliopsida</taxon>
        <taxon>eudicotyledons</taxon>
        <taxon>Gunneridae</taxon>
        <taxon>Pentapetalae</taxon>
        <taxon>rosids</taxon>
        <taxon>fabids</taxon>
        <taxon>Rosales</taxon>
        <taxon>Rosaceae</taxon>
        <taxon>Amygdaloideae</taxon>
        <taxon>Maleae</taxon>
        <taxon>Malus</taxon>
    </lineage>
</organism>
<sequence>MAKSKEKTRTKPKSKSHLPHAKTLLVQSLFLSDDDAKTKAKSKSKYKFGAKPKSKYRVRSGSVEKPRREVLHIQRPNHEKQKCLLKDVGDSKAQLQIEGRAEQEECNFGRCRVCCKENEHFSFACPYWNGVPPGAIVGDGYGVVCGLFDRRLYKNPNLCATLVVPRKDALLSHIVTTVGIVVSTGRKSVLNVPRTNHINLYSSHPLSRSC</sequence>
<evidence type="ECO:0000256" key="1">
    <source>
        <dbReference type="SAM" id="MobiDB-lite"/>
    </source>
</evidence>
<comment type="caution">
    <text evidence="2">The sequence shown here is derived from an EMBL/GenBank/DDBJ whole genome shotgun (WGS) entry which is preliminary data.</text>
</comment>
<reference evidence="2 3" key="1">
    <citation type="submission" date="2018-10" db="EMBL/GenBank/DDBJ databases">
        <title>A high-quality apple genome assembly.</title>
        <authorList>
            <person name="Hu J."/>
        </authorList>
    </citation>
    <scope>NUCLEOTIDE SEQUENCE [LARGE SCALE GENOMIC DNA]</scope>
    <source>
        <strain evidence="3">cv. HFTH1</strain>
        <tissue evidence="2">Young leaf</tissue>
    </source>
</reference>
<feature type="region of interest" description="Disordered" evidence="1">
    <location>
        <begin position="1"/>
        <end position="21"/>
    </location>
</feature>
<feature type="region of interest" description="Disordered" evidence="1">
    <location>
        <begin position="35"/>
        <end position="64"/>
    </location>
</feature>
<proteinExistence type="predicted"/>
<name>A0A498K1I6_MALDO</name>
<gene>
    <name evidence="2" type="ORF">DVH24_015378</name>
</gene>
<dbReference type="Proteomes" id="UP000290289">
    <property type="component" value="Chromosome 4"/>
</dbReference>
<evidence type="ECO:0000313" key="2">
    <source>
        <dbReference type="EMBL" id="RXI02029.1"/>
    </source>
</evidence>
<accession>A0A498K1I6</accession>
<dbReference type="AlphaFoldDB" id="A0A498K1I6"/>
<protein>
    <submittedName>
        <fullName evidence="2">Uncharacterized protein</fullName>
    </submittedName>
</protein>
<evidence type="ECO:0000313" key="3">
    <source>
        <dbReference type="Proteomes" id="UP000290289"/>
    </source>
</evidence>
<feature type="compositionally biased region" description="Basic residues" evidence="1">
    <location>
        <begin position="39"/>
        <end position="58"/>
    </location>
</feature>